<evidence type="ECO:0000313" key="2">
    <source>
        <dbReference type="Proteomes" id="UP000066624"/>
    </source>
</evidence>
<dbReference type="InterPro" id="IPR035940">
    <property type="entry name" value="CAP_sf"/>
</dbReference>
<dbReference type="KEGG" id="wma:WM2015_2676"/>
<dbReference type="Gene3D" id="3.40.33.10">
    <property type="entry name" value="CAP"/>
    <property type="match status" value="1"/>
</dbReference>
<organism evidence="1 2">
    <name type="scientific">Wenzhouxiangella marina</name>
    <dbReference type="NCBI Taxonomy" id="1579979"/>
    <lineage>
        <taxon>Bacteria</taxon>
        <taxon>Pseudomonadati</taxon>
        <taxon>Pseudomonadota</taxon>
        <taxon>Gammaproteobacteria</taxon>
        <taxon>Chromatiales</taxon>
        <taxon>Wenzhouxiangellaceae</taxon>
        <taxon>Wenzhouxiangella</taxon>
    </lineage>
</organism>
<keyword evidence="2" id="KW-1185">Reference proteome</keyword>
<dbReference type="Proteomes" id="UP000066624">
    <property type="component" value="Chromosome"/>
</dbReference>
<protein>
    <submittedName>
        <fullName evidence="1">Uncharacterized protein</fullName>
    </submittedName>
</protein>
<dbReference type="PROSITE" id="PS51257">
    <property type="entry name" value="PROKAR_LIPOPROTEIN"/>
    <property type="match status" value="1"/>
</dbReference>
<dbReference type="OrthoDB" id="9803398at2"/>
<dbReference type="CDD" id="cd05379">
    <property type="entry name" value="CAP_bacterial"/>
    <property type="match status" value="1"/>
</dbReference>
<reference evidence="1 2" key="1">
    <citation type="submission" date="2015-07" db="EMBL/GenBank/DDBJ databases">
        <authorList>
            <person name="Noorani M."/>
        </authorList>
    </citation>
    <scope>NUCLEOTIDE SEQUENCE [LARGE SCALE GENOMIC DNA]</scope>
    <source>
        <strain evidence="1 2">KCTC 42284</strain>
    </source>
</reference>
<name>A0A0K0XZC3_9GAMM</name>
<dbReference type="AlphaFoldDB" id="A0A0K0XZC3"/>
<gene>
    <name evidence="1" type="ORF">WM2015_2676</name>
</gene>
<accession>A0A0K0XZC3</accession>
<evidence type="ECO:0000313" key="1">
    <source>
        <dbReference type="EMBL" id="AKS43034.1"/>
    </source>
</evidence>
<proteinExistence type="predicted"/>
<dbReference type="STRING" id="1579979.WM2015_2676"/>
<sequence>MKLLRRGTQTFSLLVGLAACQLVTAGSGPEPGTCIDPQEFELAALINQYRADNALPAIPVSTVLTTVAQWHGEDARLNGGTIFGGGCNLHSWSTTRPELWVGGCYLPDHSNASLMWEKPNEISAGSYTATGFEIAYVGQGVLSNILTAWQNSPGHNAVLLNEGVWENYSWQAMGVGLAPAGDDRYAYVWFSTAADPSAPLDVCAMEPMIFDDRFEQLLP</sequence>
<dbReference type="RefSeq" id="WP_156201200.1">
    <property type="nucleotide sequence ID" value="NZ_CP012154.1"/>
</dbReference>
<dbReference type="EMBL" id="CP012154">
    <property type="protein sequence ID" value="AKS43034.1"/>
    <property type="molecule type" value="Genomic_DNA"/>
</dbReference>